<reference evidence="1 2" key="1">
    <citation type="submission" date="2020-08" db="EMBL/GenBank/DDBJ databases">
        <authorList>
            <person name="Newling K."/>
            <person name="Davey J."/>
            <person name="Forrester S."/>
        </authorList>
    </citation>
    <scope>NUCLEOTIDE SEQUENCE [LARGE SCALE GENOMIC DNA]</scope>
    <source>
        <strain evidence="2">Crithidia deanei Carvalho (ATCC PRA-265)</strain>
    </source>
</reference>
<name>A0A7G2C732_9TRYP</name>
<accession>A0A7G2C732</accession>
<keyword evidence="2" id="KW-1185">Reference proteome</keyword>
<protein>
    <submittedName>
        <fullName evidence="1">Uncharacterized protein</fullName>
    </submittedName>
</protein>
<organism evidence="1 2">
    <name type="scientific">Angomonas deanei</name>
    <dbReference type="NCBI Taxonomy" id="59799"/>
    <lineage>
        <taxon>Eukaryota</taxon>
        <taxon>Discoba</taxon>
        <taxon>Euglenozoa</taxon>
        <taxon>Kinetoplastea</taxon>
        <taxon>Metakinetoplastina</taxon>
        <taxon>Trypanosomatida</taxon>
        <taxon>Trypanosomatidae</taxon>
        <taxon>Strigomonadinae</taxon>
        <taxon>Angomonas</taxon>
    </lineage>
</organism>
<dbReference type="Proteomes" id="UP000515908">
    <property type="component" value="Chromosome 02"/>
</dbReference>
<evidence type="ECO:0000313" key="2">
    <source>
        <dbReference type="Proteomes" id="UP000515908"/>
    </source>
</evidence>
<proteinExistence type="predicted"/>
<evidence type="ECO:0000313" key="1">
    <source>
        <dbReference type="EMBL" id="CAD2213762.1"/>
    </source>
</evidence>
<dbReference type="EMBL" id="LR877146">
    <property type="protein sequence ID" value="CAD2213762.1"/>
    <property type="molecule type" value="Genomic_DNA"/>
</dbReference>
<dbReference type="AlphaFoldDB" id="A0A7G2C732"/>
<dbReference type="VEuPathDB" id="TriTrypDB:ADEAN_000120500"/>
<gene>
    <name evidence="1" type="ORF">ADEAN_000120500</name>
</gene>
<sequence>MNNANHSHLGRYVVAPPVLHTEETIVSQDVEPNRNEDLPIDGDVLLPRVLTVGDGAPLPPSVFGFSTSFPSGSKSITYYERRVPSFTVYGSSRYMEEDEYEEEGEQKVGGWS</sequence>